<keyword evidence="7" id="KW-1185">Reference proteome</keyword>
<dbReference type="SMART" id="SM00448">
    <property type="entry name" value="REC"/>
    <property type="match status" value="1"/>
</dbReference>
<dbReference type="InterPro" id="IPR016032">
    <property type="entry name" value="Sig_transdc_resp-reg_C-effctor"/>
</dbReference>
<name>A0A5D4XUW0_9GAMM</name>
<gene>
    <name evidence="6" type="ORF">FZO89_10220</name>
</gene>
<sequence length="227" mass="24799">MSRILLIEDHERLARLVCKGLGAAGIAVDVVARVDMAWATIRRVPYQALVIDRGLPDGDGLVLLRRMRRAGIGMPCLVLTARDALRDRVEGLDAGADDYLPKPFAMDEVVARVRALLRRPVEVRPLDPHHGDLTLRPAAGIMCCGEESVALAPAEMQIMLLLLRKHGEVVRRGALEAAGWGLGEAVTPGALDVALHRIRRKLLVIGSRQRIINVRALGYVLREAGKT</sequence>
<dbReference type="InterPro" id="IPR039420">
    <property type="entry name" value="WalR-like"/>
</dbReference>
<dbReference type="SMART" id="SM00862">
    <property type="entry name" value="Trans_reg_C"/>
    <property type="match status" value="1"/>
</dbReference>
<dbReference type="Proteomes" id="UP000324973">
    <property type="component" value="Unassembled WGS sequence"/>
</dbReference>
<protein>
    <submittedName>
        <fullName evidence="6">Response regulator transcription factor</fullName>
    </submittedName>
</protein>
<dbReference type="AlphaFoldDB" id="A0A5D4XUW0"/>
<evidence type="ECO:0000256" key="3">
    <source>
        <dbReference type="PROSITE-ProRule" id="PRU01091"/>
    </source>
</evidence>
<comment type="caution">
    <text evidence="6">The sequence shown here is derived from an EMBL/GenBank/DDBJ whole genome shotgun (WGS) entry which is preliminary data.</text>
</comment>
<dbReference type="Gene3D" id="6.10.250.690">
    <property type="match status" value="1"/>
</dbReference>
<dbReference type="InterPro" id="IPR011006">
    <property type="entry name" value="CheY-like_superfamily"/>
</dbReference>
<dbReference type="PANTHER" id="PTHR48111:SF36">
    <property type="entry name" value="TRANSCRIPTIONAL REGULATORY PROTEIN CUTR"/>
    <property type="match status" value="1"/>
</dbReference>
<evidence type="ECO:0000259" key="4">
    <source>
        <dbReference type="PROSITE" id="PS50110"/>
    </source>
</evidence>
<dbReference type="GO" id="GO:0005829">
    <property type="term" value="C:cytosol"/>
    <property type="evidence" value="ECO:0007669"/>
    <property type="project" value="TreeGrafter"/>
</dbReference>
<dbReference type="Gene3D" id="3.40.50.2300">
    <property type="match status" value="1"/>
</dbReference>
<organism evidence="6 7">
    <name type="scientific">Luteimonas viscosa</name>
    <dbReference type="NCBI Taxonomy" id="1132694"/>
    <lineage>
        <taxon>Bacteria</taxon>
        <taxon>Pseudomonadati</taxon>
        <taxon>Pseudomonadota</taxon>
        <taxon>Gammaproteobacteria</taxon>
        <taxon>Lysobacterales</taxon>
        <taxon>Lysobacteraceae</taxon>
        <taxon>Luteimonas</taxon>
    </lineage>
</organism>
<dbReference type="GO" id="GO:0006355">
    <property type="term" value="P:regulation of DNA-templated transcription"/>
    <property type="evidence" value="ECO:0007669"/>
    <property type="project" value="InterPro"/>
</dbReference>
<evidence type="ECO:0000313" key="6">
    <source>
        <dbReference type="EMBL" id="TYT26600.1"/>
    </source>
</evidence>
<dbReference type="SUPFAM" id="SSF46894">
    <property type="entry name" value="C-terminal effector domain of the bipartite response regulators"/>
    <property type="match status" value="1"/>
</dbReference>
<evidence type="ECO:0000259" key="5">
    <source>
        <dbReference type="PROSITE" id="PS51755"/>
    </source>
</evidence>
<dbReference type="EMBL" id="VTFT01000001">
    <property type="protein sequence ID" value="TYT26600.1"/>
    <property type="molecule type" value="Genomic_DNA"/>
</dbReference>
<keyword evidence="2" id="KW-0597">Phosphoprotein</keyword>
<dbReference type="Gene3D" id="1.10.10.10">
    <property type="entry name" value="Winged helix-like DNA-binding domain superfamily/Winged helix DNA-binding domain"/>
    <property type="match status" value="1"/>
</dbReference>
<dbReference type="PANTHER" id="PTHR48111">
    <property type="entry name" value="REGULATOR OF RPOS"/>
    <property type="match status" value="1"/>
</dbReference>
<dbReference type="PROSITE" id="PS51755">
    <property type="entry name" value="OMPR_PHOB"/>
    <property type="match status" value="1"/>
</dbReference>
<dbReference type="InterPro" id="IPR001789">
    <property type="entry name" value="Sig_transdc_resp-reg_receiver"/>
</dbReference>
<dbReference type="InterPro" id="IPR036388">
    <property type="entry name" value="WH-like_DNA-bd_sf"/>
</dbReference>
<dbReference type="PROSITE" id="PS50110">
    <property type="entry name" value="RESPONSE_REGULATORY"/>
    <property type="match status" value="1"/>
</dbReference>
<feature type="domain" description="OmpR/PhoB-type" evidence="5">
    <location>
        <begin position="125"/>
        <end position="223"/>
    </location>
</feature>
<feature type="modified residue" description="4-aspartylphosphate" evidence="2">
    <location>
        <position position="52"/>
    </location>
</feature>
<proteinExistence type="predicted"/>
<evidence type="ECO:0000256" key="1">
    <source>
        <dbReference type="ARBA" id="ARBA00023125"/>
    </source>
</evidence>
<dbReference type="GO" id="GO:0032993">
    <property type="term" value="C:protein-DNA complex"/>
    <property type="evidence" value="ECO:0007669"/>
    <property type="project" value="TreeGrafter"/>
</dbReference>
<dbReference type="InterPro" id="IPR001867">
    <property type="entry name" value="OmpR/PhoB-type_DNA-bd"/>
</dbReference>
<dbReference type="Pfam" id="PF00072">
    <property type="entry name" value="Response_reg"/>
    <property type="match status" value="1"/>
</dbReference>
<accession>A0A5D4XUW0</accession>
<dbReference type="GO" id="GO:0000156">
    <property type="term" value="F:phosphorelay response regulator activity"/>
    <property type="evidence" value="ECO:0007669"/>
    <property type="project" value="TreeGrafter"/>
</dbReference>
<evidence type="ECO:0000313" key="7">
    <source>
        <dbReference type="Proteomes" id="UP000324973"/>
    </source>
</evidence>
<dbReference type="Pfam" id="PF00486">
    <property type="entry name" value="Trans_reg_C"/>
    <property type="match status" value="1"/>
</dbReference>
<dbReference type="CDD" id="cd00383">
    <property type="entry name" value="trans_reg_C"/>
    <property type="match status" value="1"/>
</dbReference>
<evidence type="ECO:0000256" key="2">
    <source>
        <dbReference type="PROSITE-ProRule" id="PRU00169"/>
    </source>
</evidence>
<feature type="DNA-binding region" description="OmpR/PhoB-type" evidence="3">
    <location>
        <begin position="125"/>
        <end position="223"/>
    </location>
</feature>
<keyword evidence="1 3" id="KW-0238">DNA-binding</keyword>
<dbReference type="GO" id="GO:0000976">
    <property type="term" value="F:transcription cis-regulatory region binding"/>
    <property type="evidence" value="ECO:0007669"/>
    <property type="project" value="TreeGrafter"/>
</dbReference>
<dbReference type="RefSeq" id="WP_149103155.1">
    <property type="nucleotide sequence ID" value="NZ_VTFT01000001.1"/>
</dbReference>
<feature type="domain" description="Response regulatory" evidence="4">
    <location>
        <begin position="3"/>
        <end position="117"/>
    </location>
</feature>
<dbReference type="OrthoDB" id="9802426at2"/>
<dbReference type="SUPFAM" id="SSF52172">
    <property type="entry name" value="CheY-like"/>
    <property type="match status" value="1"/>
</dbReference>
<reference evidence="6 7" key="1">
    <citation type="submission" date="2019-08" db="EMBL/GenBank/DDBJ databases">
        <title>Luteimonas viscosus sp. nov., isolated from soil of a sunflower field.</title>
        <authorList>
            <person name="Jianli Z."/>
            <person name="Ying Z."/>
        </authorList>
    </citation>
    <scope>NUCLEOTIDE SEQUENCE [LARGE SCALE GENOMIC DNA]</scope>
    <source>
        <strain evidence="6 7">XBU10</strain>
    </source>
</reference>